<reference evidence="1 2" key="1">
    <citation type="journal article" date="2015" name="Nature">
        <title>rRNA introns, odd ribosomes, and small enigmatic genomes across a large radiation of phyla.</title>
        <authorList>
            <person name="Brown C.T."/>
            <person name="Hug L.A."/>
            <person name="Thomas B.C."/>
            <person name="Sharon I."/>
            <person name="Castelle C.J."/>
            <person name="Singh A."/>
            <person name="Wilkins M.J."/>
            <person name="Williams K.H."/>
            <person name="Banfield J.F."/>
        </authorList>
    </citation>
    <scope>NUCLEOTIDE SEQUENCE [LARGE SCALE GENOMIC DNA]</scope>
</reference>
<dbReference type="Proteomes" id="UP000034107">
    <property type="component" value="Unassembled WGS sequence"/>
</dbReference>
<organism evidence="1 2">
    <name type="scientific">Candidatus Nomurabacteria bacterium GW2011_GWA1_46_11</name>
    <dbReference type="NCBI Taxonomy" id="1618732"/>
    <lineage>
        <taxon>Bacteria</taxon>
        <taxon>Candidatus Nomuraibacteriota</taxon>
    </lineage>
</organism>
<dbReference type="AlphaFoldDB" id="A0A0G1NP70"/>
<dbReference type="EMBL" id="LCLS01000005">
    <property type="protein sequence ID" value="KKU22196.1"/>
    <property type="molecule type" value="Genomic_DNA"/>
</dbReference>
<evidence type="ECO:0000313" key="2">
    <source>
        <dbReference type="Proteomes" id="UP000034107"/>
    </source>
</evidence>
<protein>
    <submittedName>
        <fullName evidence="1">Uncharacterized protein</fullName>
    </submittedName>
</protein>
<name>A0A0G1NP70_9BACT</name>
<accession>A0A0G1NP70</accession>
<gene>
    <name evidence="1" type="ORF">UX31_C0005G0006</name>
</gene>
<evidence type="ECO:0000313" key="1">
    <source>
        <dbReference type="EMBL" id="KKU22196.1"/>
    </source>
</evidence>
<proteinExistence type="predicted"/>
<sequence>MEGPTLERLPGAGGLVGGIEELLMPPNIGSPMVDGYYQMPPPATPGLYVLNTNECGGDRELASACGNIETIQVLYTVATAWRENYPSEAPLYIRDINGDYLENACTTSRHETHELGTDADVLIGNYSVDDKIALAKLFIDTGYVTGILHSPGTLGSQPSSEAYRYINEVNAYFEQTQGDRLTPWNGQFARLDLDAGGRIKGHYAHFHVHVGDCFGGAAGTGIGCGIDCNTNCYVQTGCNP</sequence>
<comment type="caution">
    <text evidence="1">The sequence shown here is derived from an EMBL/GenBank/DDBJ whole genome shotgun (WGS) entry which is preliminary data.</text>
</comment>